<dbReference type="AlphaFoldDB" id="A0A662D0K9"/>
<dbReference type="InterPro" id="IPR001584">
    <property type="entry name" value="Integrase_cat-core"/>
</dbReference>
<evidence type="ECO:0000313" key="2">
    <source>
        <dbReference type="EMBL" id="RLE06602.1"/>
    </source>
</evidence>
<gene>
    <name evidence="2" type="ORF">DRZ78_04435</name>
</gene>
<dbReference type="InterPro" id="IPR036397">
    <property type="entry name" value="RNaseH_sf"/>
</dbReference>
<dbReference type="GO" id="GO:0003676">
    <property type="term" value="F:nucleic acid binding"/>
    <property type="evidence" value="ECO:0007669"/>
    <property type="project" value="InterPro"/>
</dbReference>
<dbReference type="InterPro" id="IPR012337">
    <property type="entry name" value="RNaseH-like_sf"/>
</dbReference>
<dbReference type="Proteomes" id="UP000277457">
    <property type="component" value="Unassembled WGS sequence"/>
</dbReference>
<dbReference type="EMBL" id="QMPY01000169">
    <property type="protein sequence ID" value="RLE06602.1"/>
    <property type="molecule type" value="Genomic_DNA"/>
</dbReference>
<dbReference type="GO" id="GO:0015074">
    <property type="term" value="P:DNA integration"/>
    <property type="evidence" value="ECO:0007669"/>
    <property type="project" value="InterPro"/>
</dbReference>
<evidence type="ECO:0000313" key="3">
    <source>
        <dbReference type="Proteomes" id="UP000277457"/>
    </source>
</evidence>
<name>A0A662D0K9_UNCAE</name>
<feature type="domain" description="Integrase catalytic" evidence="1">
    <location>
        <begin position="39"/>
        <end position="162"/>
    </location>
</feature>
<protein>
    <recommendedName>
        <fullName evidence="1">Integrase catalytic domain-containing protein</fullName>
    </recommendedName>
</protein>
<organism evidence="2 3">
    <name type="scientific">Aerophobetes bacterium</name>
    <dbReference type="NCBI Taxonomy" id="2030807"/>
    <lineage>
        <taxon>Bacteria</taxon>
        <taxon>Candidatus Aerophobota</taxon>
    </lineage>
</organism>
<dbReference type="SUPFAM" id="SSF53098">
    <property type="entry name" value="Ribonuclease H-like"/>
    <property type="match status" value="1"/>
</dbReference>
<dbReference type="Gene3D" id="3.30.420.10">
    <property type="entry name" value="Ribonuclease H-like superfamily/Ribonuclease H"/>
    <property type="match status" value="1"/>
</dbReference>
<dbReference type="Pfam" id="PF00665">
    <property type="entry name" value="rve"/>
    <property type="match status" value="1"/>
</dbReference>
<proteinExistence type="predicted"/>
<dbReference type="PANTHER" id="PTHR46889:SF7">
    <property type="entry name" value="TRANSPOSASE FOR INSERTION SEQUENCE ELEMENT IS904"/>
    <property type="match status" value="1"/>
</dbReference>
<dbReference type="PROSITE" id="PS50994">
    <property type="entry name" value="INTEGRASE"/>
    <property type="match status" value="1"/>
</dbReference>
<accession>A0A662D0K9</accession>
<reference evidence="2 3" key="1">
    <citation type="submission" date="2018-06" db="EMBL/GenBank/DDBJ databases">
        <title>Extensive metabolic versatility and redundancy in microbially diverse, dynamic hydrothermal sediments.</title>
        <authorList>
            <person name="Dombrowski N."/>
            <person name="Teske A."/>
            <person name="Baker B.J."/>
        </authorList>
    </citation>
    <scope>NUCLEOTIDE SEQUENCE [LARGE SCALE GENOMIC DNA]</scope>
    <source>
        <strain evidence="2">B7_G13</strain>
    </source>
</reference>
<dbReference type="InterPro" id="IPR050900">
    <property type="entry name" value="Transposase_IS3/IS150/IS904"/>
</dbReference>
<sequence length="162" mass="19162">MREALKRKGYRVNRKRMQRLMGIEAIYSKCNLSRSSHGHKIYPYLLRNRQVNHVNQVWGADITYIRMKYGWLYLVVIMDWMSRYVLSWELSTTLEVDFCIRALEKALTIGTPEIFNSDQGSQFTSLAFLELLGKRNIQISMDGRGRTMDNIFTERLWRSSLV</sequence>
<comment type="caution">
    <text evidence="2">The sequence shown here is derived from an EMBL/GenBank/DDBJ whole genome shotgun (WGS) entry which is preliminary data.</text>
</comment>
<dbReference type="PANTHER" id="PTHR46889">
    <property type="entry name" value="TRANSPOSASE INSF FOR INSERTION SEQUENCE IS3B-RELATED"/>
    <property type="match status" value="1"/>
</dbReference>
<evidence type="ECO:0000259" key="1">
    <source>
        <dbReference type="PROSITE" id="PS50994"/>
    </source>
</evidence>